<dbReference type="InterPro" id="IPR011063">
    <property type="entry name" value="TilS/TtcA_N"/>
</dbReference>
<dbReference type="CDD" id="cd01992">
    <property type="entry name" value="TilS_N"/>
    <property type="match status" value="1"/>
</dbReference>
<dbReference type="Gene3D" id="3.40.50.620">
    <property type="entry name" value="HUPs"/>
    <property type="match status" value="1"/>
</dbReference>
<evidence type="ECO:0000256" key="2">
    <source>
        <dbReference type="ARBA" id="ARBA00022694"/>
    </source>
</evidence>
<keyword evidence="9" id="KW-1185">Reference proteome</keyword>
<dbReference type="GO" id="GO:0005737">
    <property type="term" value="C:cytoplasm"/>
    <property type="evidence" value="ECO:0007669"/>
    <property type="project" value="UniProtKB-SubCell"/>
</dbReference>
<gene>
    <name evidence="6" type="primary">tilS</name>
    <name evidence="8" type="ORF">IQ24_01930</name>
</gene>
<keyword evidence="3 6" id="KW-0547">Nucleotide-binding</keyword>
<evidence type="ECO:0000256" key="6">
    <source>
        <dbReference type="HAMAP-Rule" id="MF_01161"/>
    </source>
</evidence>
<comment type="caution">
    <text evidence="8">The sequence shown here is derived from an EMBL/GenBank/DDBJ whole genome shotgun (WGS) entry which is preliminary data.</text>
</comment>
<comment type="catalytic activity">
    <reaction evidence="5 6">
        <text>cytidine(34) in tRNA(Ile2) + L-lysine + ATP = lysidine(34) in tRNA(Ile2) + AMP + diphosphate + H(+)</text>
        <dbReference type="Rhea" id="RHEA:43744"/>
        <dbReference type="Rhea" id="RHEA-COMP:10625"/>
        <dbReference type="Rhea" id="RHEA-COMP:10670"/>
        <dbReference type="ChEBI" id="CHEBI:15378"/>
        <dbReference type="ChEBI" id="CHEBI:30616"/>
        <dbReference type="ChEBI" id="CHEBI:32551"/>
        <dbReference type="ChEBI" id="CHEBI:33019"/>
        <dbReference type="ChEBI" id="CHEBI:82748"/>
        <dbReference type="ChEBI" id="CHEBI:83665"/>
        <dbReference type="ChEBI" id="CHEBI:456215"/>
        <dbReference type="EC" id="6.3.4.19"/>
    </reaction>
</comment>
<dbReference type="GO" id="GO:0006400">
    <property type="term" value="P:tRNA modification"/>
    <property type="evidence" value="ECO:0007669"/>
    <property type="project" value="UniProtKB-UniRule"/>
</dbReference>
<keyword evidence="4 6" id="KW-0067">ATP-binding</keyword>
<evidence type="ECO:0000256" key="5">
    <source>
        <dbReference type="ARBA" id="ARBA00048539"/>
    </source>
</evidence>
<evidence type="ECO:0000259" key="7">
    <source>
        <dbReference type="Pfam" id="PF01171"/>
    </source>
</evidence>
<evidence type="ECO:0000256" key="3">
    <source>
        <dbReference type="ARBA" id="ARBA00022741"/>
    </source>
</evidence>
<dbReference type="Pfam" id="PF01171">
    <property type="entry name" value="ATP_bind_3"/>
    <property type="match status" value="1"/>
</dbReference>
<dbReference type="EMBL" id="VLKU01000005">
    <property type="protein sequence ID" value="TWI34412.1"/>
    <property type="molecule type" value="Genomic_DNA"/>
</dbReference>
<keyword evidence="2 6" id="KW-0819">tRNA processing</keyword>
<dbReference type="PANTHER" id="PTHR43033">
    <property type="entry name" value="TRNA(ILE)-LYSIDINE SYNTHASE-RELATED"/>
    <property type="match status" value="1"/>
</dbReference>
<dbReference type="GO" id="GO:0032267">
    <property type="term" value="F:tRNA(Ile)-lysidine synthase activity"/>
    <property type="evidence" value="ECO:0007669"/>
    <property type="project" value="UniProtKB-EC"/>
</dbReference>
<dbReference type="InterPro" id="IPR012094">
    <property type="entry name" value="tRNA_Ile_lys_synt"/>
</dbReference>
<comment type="function">
    <text evidence="6">Ligates lysine onto the cytidine present at position 34 of the AUA codon-specific tRNA(Ile) that contains the anticodon CAU, in an ATP-dependent manner. Cytidine is converted to lysidine, thus changing the amino acid specificity of the tRNA from methionine to isoleucine.</text>
</comment>
<dbReference type="InterPro" id="IPR014729">
    <property type="entry name" value="Rossmann-like_a/b/a_fold"/>
</dbReference>
<dbReference type="AlphaFoldDB" id="A0A562NQE8"/>
<comment type="domain">
    <text evidence="6">The N-terminal region contains the highly conserved SGGXDS motif, predicted to be a P-loop motif involved in ATP binding.</text>
</comment>
<feature type="domain" description="tRNA(Ile)-lysidine/2-thiocytidine synthase N-terminal" evidence="7">
    <location>
        <begin position="24"/>
        <end position="199"/>
    </location>
</feature>
<name>A0A562NQE8_9RHOB</name>
<dbReference type="NCBIfam" id="TIGR02432">
    <property type="entry name" value="lysidine_TilS_N"/>
    <property type="match status" value="1"/>
</dbReference>
<dbReference type="Proteomes" id="UP000316225">
    <property type="component" value="Unassembled WGS sequence"/>
</dbReference>
<dbReference type="PANTHER" id="PTHR43033:SF5">
    <property type="entry name" value="TRNA(ILE)-LYSIDINE SYNTHETASE"/>
    <property type="match status" value="1"/>
</dbReference>
<evidence type="ECO:0000256" key="4">
    <source>
        <dbReference type="ARBA" id="ARBA00022840"/>
    </source>
</evidence>
<dbReference type="InterPro" id="IPR012795">
    <property type="entry name" value="tRNA_Ile_lys_synt_N"/>
</dbReference>
<organism evidence="8 9">
    <name type="scientific">Paracoccus sulfuroxidans</name>
    <dbReference type="NCBI Taxonomy" id="384678"/>
    <lineage>
        <taxon>Bacteria</taxon>
        <taxon>Pseudomonadati</taxon>
        <taxon>Pseudomonadota</taxon>
        <taxon>Alphaproteobacteria</taxon>
        <taxon>Rhodobacterales</taxon>
        <taxon>Paracoccaceae</taxon>
        <taxon>Paracoccus</taxon>
    </lineage>
</organism>
<dbReference type="RefSeq" id="WP_145397745.1">
    <property type="nucleotide sequence ID" value="NZ_VLKU01000005.1"/>
</dbReference>
<feature type="binding site" evidence="6">
    <location>
        <begin position="28"/>
        <end position="33"/>
    </location>
    <ligand>
        <name>ATP</name>
        <dbReference type="ChEBI" id="CHEBI:30616"/>
    </ligand>
</feature>
<comment type="subcellular location">
    <subcellularLocation>
        <location evidence="6">Cytoplasm</location>
    </subcellularLocation>
</comment>
<evidence type="ECO:0000256" key="1">
    <source>
        <dbReference type="ARBA" id="ARBA00022598"/>
    </source>
</evidence>
<evidence type="ECO:0000313" key="8">
    <source>
        <dbReference type="EMBL" id="TWI34412.1"/>
    </source>
</evidence>
<comment type="similarity">
    <text evidence="6">Belongs to the tRNA(Ile)-lysidine synthase family.</text>
</comment>
<evidence type="ECO:0000313" key="9">
    <source>
        <dbReference type="Proteomes" id="UP000316225"/>
    </source>
</evidence>
<keyword evidence="6" id="KW-0963">Cytoplasm</keyword>
<dbReference type="HAMAP" id="MF_01161">
    <property type="entry name" value="tRNA_Ile_lys_synt"/>
    <property type="match status" value="1"/>
</dbReference>
<dbReference type="GO" id="GO:0005524">
    <property type="term" value="F:ATP binding"/>
    <property type="evidence" value="ECO:0007669"/>
    <property type="project" value="UniProtKB-UniRule"/>
</dbReference>
<reference evidence="8 9" key="1">
    <citation type="journal article" date="2015" name="Stand. Genomic Sci.">
        <title>Genomic Encyclopedia of Bacterial and Archaeal Type Strains, Phase III: the genomes of soil and plant-associated and newly described type strains.</title>
        <authorList>
            <person name="Whitman W.B."/>
            <person name="Woyke T."/>
            <person name="Klenk H.P."/>
            <person name="Zhou Y."/>
            <person name="Lilburn T.G."/>
            <person name="Beck B.J."/>
            <person name="De Vos P."/>
            <person name="Vandamme P."/>
            <person name="Eisen J.A."/>
            <person name="Garrity G."/>
            <person name="Hugenholtz P."/>
            <person name="Kyrpides N.C."/>
        </authorList>
    </citation>
    <scope>NUCLEOTIDE SEQUENCE [LARGE SCALE GENOMIC DNA]</scope>
    <source>
        <strain evidence="8 9">CGMCC 1.5364</strain>
    </source>
</reference>
<sequence>MSNELGVSVFRALDRLAGDMGALGVALSGGGDSMALLHLAHDWAAGRRLMAATVDHGLREGSAQEAALAGEAAQRLGVPHAVLHWQHDEIRGNLMAAAREARLALLSEWALRNGLSAVLLGHTQDDQAETLLMRLGRGAGVDGLSGMAEARRSDGMLWLRPLLGVQRQALRDWLVERRITWVEDPSNENPDFERVRVRKAMEALHLPTAQLASVTANLASARDALQVFAQQVATGAEMRAGSLLLPLGAFSRAPDEIRRRLMVAGVQVVAAAPYPPRRETVAHALRAVGAGFRTTLDGVIVQPAAGWLHFIREPATANRAGQIAPDIDGMALWDGRWRLAGIAPGETVGALGHDALAKLDWRASGLLRDEAASTPAVWQAGALVAAPVLRSHPRITAEPLRTEGEFRRLLYSH</sequence>
<dbReference type="SUPFAM" id="SSF52402">
    <property type="entry name" value="Adenine nucleotide alpha hydrolases-like"/>
    <property type="match status" value="1"/>
</dbReference>
<accession>A0A562NQE8</accession>
<protein>
    <recommendedName>
        <fullName evidence="6">tRNA(Ile)-lysidine synthase</fullName>
        <ecNumber evidence="6">6.3.4.19</ecNumber>
    </recommendedName>
    <alternativeName>
        <fullName evidence="6">tRNA(Ile)-2-lysyl-cytidine synthase</fullName>
    </alternativeName>
    <alternativeName>
        <fullName evidence="6">tRNA(Ile)-lysidine synthetase</fullName>
    </alternativeName>
</protein>
<dbReference type="EC" id="6.3.4.19" evidence="6"/>
<keyword evidence="1 6" id="KW-0436">Ligase</keyword>
<dbReference type="OrthoDB" id="9807403at2"/>
<proteinExistence type="inferred from homology"/>